<dbReference type="InterPro" id="IPR001647">
    <property type="entry name" value="HTH_TetR"/>
</dbReference>
<reference evidence="4 6" key="1">
    <citation type="submission" date="2019-07" db="EMBL/GenBank/DDBJ databases">
        <title>Whole genome shotgun sequence of Frigoribacterium faeni NBRC 103066.</title>
        <authorList>
            <person name="Hosoyama A."/>
            <person name="Uohara A."/>
            <person name="Ohji S."/>
            <person name="Ichikawa N."/>
        </authorList>
    </citation>
    <scope>NUCLEOTIDE SEQUENCE [LARGE SCALE GENOMIC DNA]</scope>
    <source>
        <strain evidence="4 6">NBRC 103066</strain>
    </source>
</reference>
<feature type="domain" description="HTH tetR-type" evidence="3">
    <location>
        <begin position="20"/>
        <end position="80"/>
    </location>
</feature>
<dbReference type="EMBL" id="JACGWW010000001">
    <property type="protein sequence ID" value="MBA8812747.1"/>
    <property type="molecule type" value="Genomic_DNA"/>
</dbReference>
<dbReference type="Proteomes" id="UP000321154">
    <property type="component" value="Unassembled WGS sequence"/>
</dbReference>
<comment type="caution">
    <text evidence="5">The sequence shown here is derived from an EMBL/GenBank/DDBJ whole genome shotgun (WGS) entry which is preliminary data.</text>
</comment>
<evidence type="ECO:0000256" key="2">
    <source>
        <dbReference type="PROSITE-ProRule" id="PRU00335"/>
    </source>
</evidence>
<dbReference type="InterPro" id="IPR009057">
    <property type="entry name" value="Homeodomain-like_sf"/>
</dbReference>
<evidence type="ECO:0000313" key="5">
    <source>
        <dbReference type="EMBL" id="MBA8812747.1"/>
    </source>
</evidence>
<sequence>MTGTAAHDTETVGRAQLRRLRVRADLVAEARRLTADVGLAGFTLDQLCSTVGISRRTFFNHFASKDHVVMGVSLDDDEDDALERYASSRRDPRLPPLSTVFDDLSVLVVLRIEQIGLTRERATAFQKALEREPRLFGAILREGGEQKRRILAAVARHEGLAPDDVRVDTAVTLATALVQRAVEQFFFEIDDPAARFDDVLARWFDQARTLFSPPTTDTDREAR</sequence>
<accession>A0A7W3JH31</accession>
<reference evidence="5 7" key="2">
    <citation type="submission" date="2020-07" db="EMBL/GenBank/DDBJ databases">
        <title>Sequencing the genomes of 1000 actinobacteria strains.</title>
        <authorList>
            <person name="Klenk H.-P."/>
        </authorList>
    </citation>
    <scope>NUCLEOTIDE SEQUENCE [LARGE SCALE GENOMIC DNA]</scope>
    <source>
        <strain evidence="5 7">DSM 10309</strain>
    </source>
</reference>
<evidence type="ECO:0000313" key="4">
    <source>
        <dbReference type="EMBL" id="GEK82238.1"/>
    </source>
</evidence>
<dbReference type="InterPro" id="IPR023772">
    <property type="entry name" value="DNA-bd_HTH_TetR-type_CS"/>
</dbReference>
<dbReference type="Gene3D" id="1.10.357.10">
    <property type="entry name" value="Tetracycline Repressor, domain 2"/>
    <property type="match status" value="1"/>
</dbReference>
<dbReference type="PROSITE" id="PS01081">
    <property type="entry name" value="HTH_TETR_1"/>
    <property type="match status" value="1"/>
</dbReference>
<dbReference type="Pfam" id="PF00440">
    <property type="entry name" value="TetR_N"/>
    <property type="match status" value="1"/>
</dbReference>
<protein>
    <submittedName>
        <fullName evidence="5">AcrR family transcriptional regulator</fullName>
    </submittedName>
    <submittedName>
        <fullName evidence="4">TetR family transcriptional regulator</fullName>
    </submittedName>
</protein>
<dbReference type="SUPFAM" id="SSF46689">
    <property type="entry name" value="Homeodomain-like"/>
    <property type="match status" value="1"/>
</dbReference>
<dbReference type="EMBL" id="BJUV01000004">
    <property type="protein sequence ID" value="GEK82238.1"/>
    <property type="molecule type" value="Genomic_DNA"/>
</dbReference>
<keyword evidence="6" id="KW-1185">Reference proteome</keyword>
<dbReference type="RefSeq" id="WP_167627261.1">
    <property type="nucleotide sequence ID" value="NZ_BAAAHR010000002.1"/>
</dbReference>
<evidence type="ECO:0000313" key="7">
    <source>
        <dbReference type="Proteomes" id="UP000522688"/>
    </source>
</evidence>
<dbReference type="AlphaFoldDB" id="A0A7W3JH31"/>
<organism evidence="5 7">
    <name type="scientific">Frigoribacterium faeni</name>
    <dbReference type="NCBI Taxonomy" id="145483"/>
    <lineage>
        <taxon>Bacteria</taxon>
        <taxon>Bacillati</taxon>
        <taxon>Actinomycetota</taxon>
        <taxon>Actinomycetes</taxon>
        <taxon>Micrococcales</taxon>
        <taxon>Microbacteriaceae</taxon>
        <taxon>Frigoribacterium</taxon>
    </lineage>
</organism>
<dbReference type="PROSITE" id="PS50977">
    <property type="entry name" value="HTH_TETR_2"/>
    <property type="match status" value="1"/>
</dbReference>
<dbReference type="Proteomes" id="UP000522688">
    <property type="component" value="Unassembled WGS sequence"/>
</dbReference>
<evidence type="ECO:0000256" key="1">
    <source>
        <dbReference type="ARBA" id="ARBA00023125"/>
    </source>
</evidence>
<gene>
    <name evidence="5" type="ORF">FB463_000971</name>
    <name evidence="4" type="ORF">FFA01_05470</name>
</gene>
<name>A0A7W3JH31_9MICO</name>
<dbReference type="GO" id="GO:0003677">
    <property type="term" value="F:DNA binding"/>
    <property type="evidence" value="ECO:0007669"/>
    <property type="project" value="UniProtKB-UniRule"/>
</dbReference>
<feature type="DNA-binding region" description="H-T-H motif" evidence="2">
    <location>
        <begin position="43"/>
        <end position="62"/>
    </location>
</feature>
<proteinExistence type="predicted"/>
<keyword evidence="1 2" id="KW-0238">DNA-binding</keyword>
<evidence type="ECO:0000313" key="6">
    <source>
        <dbReference type="Proteomes" id="UP000321154"/>
    </source>
</evidence>
<evidence type="ECO:0000259" key="3">
    <source>
        <dbReference type="PROSITE" id="PS50977"/>
    </source>
</evidence>